<dbReference type="eggNOG" id="ENOG502QRPN">
    <property type="taxonomic scope" value="Eukaryota"/>
</dbReference>
<evidence type="ECO:0000256" key="1">
    <source>
        <dbReference type="SAM" id="MobiDB-lite"/>
    </source>
</evidence>
<dbReference type="PaxDb" id="3055-EDP05502"/>
<feature type="compositionally biased region" description="Basic and acidic residues" evidence="1">
    <location>
        <begin position="65"/>
        <end position="75"/>
    </location>
</feature>
<dbReference type="InterPro" id="IPR021788">
    <property type="entry name" value="CPP1-like"/>
</dbReference>
<accession>A8IKQ9</accession>
<name>A8IKQ9_CHLRE</name>
<feature type="transmembrane region" description="Helical" evidence="2">
    <location>
        <begin position="178"/>
        <end position="205"/>
    </location>
</feature>
<dbReference type="PANTHER" id="PTHR33372:SF2">
    <property type="entry name" value="PROTEIN CHAPERONE-LIKE PROTEIN OF POR1, CHLOROPLASTIC"/>
    <property type="match status" value="1"/>
</dbReference>
<evidence type="ECO:0000313" key="3">
    <source>
        <dbReference type="EMBL" id="PNW74765.1"/>
    </source>
</evidence>
<proteinExistence type="predicted"/>
<dbReference type="InParanoid" id="A8IKQ9"/>
<feature type="transmembrane region" description="Helical" evidence="2">
    <location>
        <begin position="259"/>
        <end position="278"/>
    </location>
</feature>
<feature type="region of interest" description="Disordered" evidence="1">
    <location>
        <begin position="39"/>
        <end position="75"/>
    </location>
</feature>
<dbReference type="OMA" id="ELYRWHE"/>
<dbReference type="Pfam" id="PF11833">
    <property type="entry name" value="CPP1-like"/>
    <property type="match status" value="1"/>
</dbReference>
<protein>
    <submittedName>
        <fullName evidence="3">Uncharacterized protein</fullName>
    </submittedName>
</protein>
<feature type="compositionally biased region" description="Low complexity" evidence="1">
    <location>
        <begin position="46"/>
        <end position="63"/>
    </location>
</feature>
<dbReference type="GeneID" id="5716574"/>
<reference evidence="3 4" key="1">
    <citation type="journal article" date="2007" name="Science">
        <title>The Chlamydomonas genome reveals the evolution of key animal and plant functions.</title>
        <authorList>
            <person name="Merchant S.S."/>
            <person name="Prochnik S.E."/>
            <person name="Vallon O."/>
            <person name="Harris E.H."/>
            <person name="Karpowicz S.J."/>
            <person name="Witman G.B."/>
            <person name="Terry A."/>
            <person name="Salamov A."/>
            <person name="Fritz-Laylin L.K."/>
            <person name="Marechal-Drouard L."/>
            <person name="Marshall W.F."/>
            <person name="Qu L.H."/>
            <person name="Nelson D.R."/>
            <person name="Sanderfoot A.A."/>
            <person name="Spalding M.H."/>
            <person name="Kapitonov V.V."/>
            <person name="Ren Q."/>
            <person name="Ferris P."/>
            <person name="Lindquist E."/>
            <person name="Shapiro H."/>
            <person name="Lucas S.M."/>
            <person name="Grimwood J."/>
            <person name="Schmutz J."/>
            <person name="Cardol P."/>
            <person name="Cerutti H."/>
            <person name="Chanfreau G."/>
            <person name="Chen C.L."/>
            <person name="Cognat V."/>
            <person name="Croft M.T."/>
            <person name="Dent R."/>
            <person name="Dutcher S."/>
            <person name="Fernandez E."/>
            <person name="Fukuzawa H."/>
            <person name="Gonzalez-Ballester D."/>
            <person name="Gonzalez-Halphen D."/>
            <person name="Hallmann A."/>
            <person name="Hanikenne M."/>
            <person name="Hippler M."/>
            <person name="Inwood W."/>
            <person name="Jabbari K."/>
            <person name="Kalanon M."/>
            <person name="Kuras R."/>
            <person name="Lefebvre P.A."/>
            <person name="Lemaire S.D."/>
            <person name="Lobanov A.V."/>
            <person name="Lohr M."/>
            <person name="Manuell A."/>
            <person name="Meier I."/>
            <person name="Mets L."/>
            <person name="Mittag M."/>
            <person name="Mittelmeier T."/>
            <person name="Moroney J.V."/>
            <person name="Moseley J."/>
            <person name="Napoli C."/>
            <person name="Nedelcu A.M."/>
            <person name="Niyogi K."/>
            <person name="Novoselov S.V."/>
            <person name="Paulsen I.T."/>
            <person name="Pazour G."/>
            <person name="Purton S."/>
            <person name="Ral J.P."/>
            <person name="Riano-Pachon D.M."/>
            <person name="Riekhof W."/>
            <person name="Rymarquis L."/>
            <person name="Schroda M."/>
            <person name="Stern D."/>
            <person name="Umen J."/>
            <person name="Willows R."/>
            <person name="Wilson N."/>
            <person name="Zimmer S.L."/>
            <person name="Allmer J."/>
            <person name="Balk J."/>
            <person name="Bisova K."/>
            <person name="Chen C.J."/>
            <person name="Elias M."/>
            <person name="Gendler K."/>
            <person name="Hauser C."/>
            <person name="Lamb M.R."/>
            <person name="Ledford H."/>
            <person name="Long J.C."/>
            <person name="Minagawa J."/>
            <person name="Page M.D."/>
            <person name="Pan J."/>
            <person name="Pootakham W."/>
            <person name="Roje S."/>
            <person name="Rose A."/>
            <person name="Stahlberg E."/>
            <person name="Terauchi A.M."/>
            <person name="Yang P."/>
            <person name="Ball S."/>
            <person name="Bowler C."/>
            <person name="Dieckmann C.L."/>
            <person name="Gladyshev V.N."/>
            <person name="Green P."/>
            <person name="Jorgensen R."/>
            <person name="Mayfield S."/>
            <person name="Mueller-Roeber B."/>
            <person name="Rajamani S."/>
            <person name="Sayre R.T."/>
            <person name="Brokstein P."/>
            <person name="Dubchak I."/>
            <person name="Goodstein D."/>
            <person name="Hornick L."/>
            <person name="Huang Y.W."/>
            <person name="Jhaveri J."/>
            <person name="Luo Y."/>
            <person name="Martinez D."/>
            <person name="Ngau W.C."/>
            <person name="Otillar B."/>
            <person name="Poliakov A."/>
            <person name="Porter A."/>
            <person name="Szajkowski L."/>
            <person name="Werner G."/>
            <person name="Zhou K."/>
            <person name="Grigoriev I.V."/>
            <person name="Rokhsar D.S."/>
            <person name="Grossman A.R."/>
        </authorList>
    </citation>
    <scope>NUCLEOTIDE SEQUENCE [LARGE SCALE GENOMIC DNA]</scope>
    <source>
        <strain evidence="4">CC-503</strain>
    </source>
</reference>
<evidence type="ECO:0000256" key="2">
    <source>
        <dbReference type="SAM" id="Phobius"/>
    </source>
</evidence>
<dbReference type="EMBL" id="CM008973">
    <property type="protein sequence ID" value="PNW74765.1"/>
    <property type="molecule type" value="Genomic_DNA"/>
</dbReference>
<dbReference type="GO" id="GO:0031969">
    <property type="term" value="C:chloroplast membrane"/>
    <property type="evidence" value="ECO:0000318"/>
    <property type="project" value="GO_Central"/>
</dbReference>
<dbReference type="PANTHER" id="PTHR33372">
    <property type="match status" value="1"/>
</dbReference>
<dbReference type="FunCoup" id="A8IKQ9">
    <property type="interactions" value="669"/>
</dbReference>
<gene>
    <name evidence="3" type="ORF">CHLRE_12g510850v5</name>
</gene>
<keyword evidence="4" id="KW-1185">Reference proteome</keyword>
<dbReference type="OrthoDB" id="2014563at2759"/>
<dbReference type="Proteomes" id="UP000006906">
    <property type="component" value="Chromosome 12"/>
</dbReference>
<organism evidence="3 4">
    <name type="scientific">Chlamydomonas reinhardtii</name>
    <name type="common">Chlamydomonas smithii</name>
    <dbReference type="NCBI Taxonomy" id="3055"/>
    <lineage>
        <taxon>Eukaryota</taxon>
        <taxon>Viridiplantae</taxon>
        <taxon>Chlorophyta</taxon>
        <taxon>core chlorophytes</taxon>
        <taxon>Chlorophyceae</taxon>
        <taxon>CS clade</taxon>
        <taxon>Chlamydomonadales</taxon>
        <taxon>Chlamydomonadaceae</taxon>
        <taxon>Chlamydomonas</taxon>
    </lineage>
</organism>
<evidence type="ECO:0000313" key="4">
    <source>
        <dbReference type="Proteomes" id="UP000006906"/>
    </source>
</evidence>
<dbReference type="STRING" id="3055.A8IKQ9"/>
<feature type="transmembrane region" description="Helical" evidence="2">
    <location>
        <begin position="226"/>
        <end position="247"/>
    </location>
</feature>
<dbReference type="RefSeq" id="XP_001691056.1">
    <property type="nucleotide sequence ID" value="XM_001691004.2"/>
</dbReference>
<keyword evidence="2" id="KW-1133">Transmembrane helix</keyword>
<keyword evidence="2" id="KW-0472">Membrane</keyword>
<dbReference type="KEGG" id="cre:CHLRE_12g510850v5"/>
<sequence length="279" mass="30716">MQSSVGRTAQLGHAGPCCSRPVVRIPHCFRHQHRAQTALPLPHPPAASAAFDASSGDASSAQSRPDGDYKPFPRLGERDPYRLLGLGKDAAFEEVQDARNYLYELYRWHEPSREAIELAFDRITQEKLKARHKYGFRPVRLGKRGDVMGEAKATWEKKVNDLIDPTITTRTLINEGSVFAVLSLWATFATDQSFPLAAAFAYSVYKFQNKRVKRDPEGPFFGGNPIVGAILTTVIVLGTCCGLLALLTTPLQALLGPSMRQASTFLVIMALGVANVYLK</sequence>
<dbReference type="HOGENOM" id="CLU_998734_0_0_1"/>
<keyword evidence="2" id="KW-0812">Transmembrane</keyword>
<dbReference type="AlphaFoldDB" id="A8IKQ9"/>
<dbReference type="Gramene" id="PNW74765">
    <property type="protein sequence ID" value="PNW74765"/>
    <property type="gene ID" value="CHLRE_12g510850v5"/>
</dbReference>